<dbReference type="CDD" id="cd10967">
    <property type="entry name" value="CE4_GLA_like_6s"/>
    <property type="match status" value="1"/>
</dbReference>
<evidence type="ECO:0000256" key="1">
    <source>
        <dbReference type="ARBA" id="ARBA00022729"/>
    </source>
</evidence>
<reference evidence="3 4" key="1">
    <citation type="submission" date="2020-08" db="EMBL/GenBank/DDBJ databases">
        <title>Novel species isolated from subtropical streams in China.</title>
        <authorList>
            <person name="Lu H."/>
        </authorList>
    </citation>
    <scope>NUCLEOTIDE SEQUENCE [LARGE SCALE GENOMIC DNA]</scope>
    <source>
        <strain evidence="3 4">FT31W</strain>
    </source>
</reference>
<dbReference type="InterPro" id="IPR051398">
    <property type="entry name" value="Polysacch_Deacetylase"/>
</dbReference>
<evidence type="ECO:0000313" key="3">
    <source>
        <dbReference type="EMBL" id="MBC3885063.1"/>
    </source>
</evidence>
<organism evidence="3 4">
    <name type="scientific">Undibacterium griseum</name>
    <dbReference type="NCBI Taxonomy" id="2762295"/>
    <lineage>
        <taxon>Bacteria</taxon>
        <taxon>Pseudomonadati</taxon>
        <taxon>Pseudomonadota</taxon>
        <taxon>Betaproteobacteria</taxon>
        <taxon>Burkholderiales</taxon>
        <taxon>Oxalobacteraceae</taxon>
        <taxon>Undibacterium</taxon>
    </lineage>
</organism>
<dbReference type="Proteomes" id="UP000613113">
    <property type="component" value="Unassembled WGS sequence"/>
</dbReference>
<accession>A0ABR6YMD6</accession>
<dbReference type="Pfam" id="PF01522">
    <property type="entry name" value="Polysacc_deac_1"/>
    <property type="match status" value="1"/>
</dbReference>
<dbReference type="PANTHER" id="PTHR34216">
    <property type="match status" value="1"/>
</dbReference>
<dbReference type="Gene3D" id="3.20.20.370">
    <property type="entry name" value="Glycoside hydrolase/deacetylase"/>
    <property type="match status" value="1"/>
</dbReference>
<name>A0ABR6YMD6_9BURK</name>
<proteinExistence type="predicted"/>
<dbReference type="SUPFAM" id="SSF88713">
    <property type="entry name" value="Glycoside hydrolase/deacetylase"/>
    <property type="match status" value="1"/>
</dbReference>
<gene>
    <name evidence="3" type="ORF">H8K27_07985</name>
</gene>
<dbReference type="InterPro" id="IPR002509">
    <property type="entry name" value="NODB_dom"/>
</dbReference>
<dbReference type="PANTHER" id="PTHR34216:SF11">
    <property type="entry name" value="CHITOOLIGOSACCHARIDE DEACETYLASE"/>
    <property type="match status" value="1"/>
</dbReference>
<dbReference type="EMBL" id="JACOGC010000002">
    <property type="protein sequence ID" value="MBC3885063.1"/>
    <property type="molecule type" value="Genomic_DNA"/>
</dbReference>
<sequence>MSLIRKISRLSARHLACRWIPLQQERGVISFSFDDVPASACHQGAALLEQYQARGTFYVCGGLTDGIEQSQPCHSVQDLQRLACNGHEIACHTYAHRNCADTAIPALQADWERNQAFFKTHQLPGAGFAFPFGAYGLLSKIAASRRFAYSRITGGGLQTGRADLAALRAQALYANTMTTEQMAALIRQADQQRGWLIFYSHEVSAQPGPWGTSPQQLETALRLAAESRCRLLTVQKAIHYFQHGDAGD</sequence>
<feature type="domain" description="NodB homology" evidence="2">
    <location>
        <begin position="25"/>
        <end position="136"/>
    </location>
</feature>
<dbReference type="RefSeq" id="WP_186862603.1">
    <property type="nucleotide sequence ID" value="NZ_JACOGC010000002.1"/>
</dbReference>
<dbReference type="InterPro" id="IPR011330">
    <property type="entry name" value="Glyco_hydro/deAcase_b/a-brl"/>
</dbReference>
<keyword evidence="1" id="KW-0732">Signal</keyword>
<evidence type="ECO:0000313" key="4">
    <source>
        <dbReference type="Proteomes" id="UP000613113"/>
    </source>
</evidence>
<comment type="caution">
    <text evidence="3">The sequence shown here is derived from an EMBL/GenBank/DDBJ whole genome shotgun (WGS) entry which is preliminary data.</text>
</comment>
<evidence type="ECO:0000259" key="2">
    <source>
        <dbReference type="Pfam" id="PF01522"/>
    </source>
</evidence>
<protein>
    <submittedName>
        <fullName evidence="3">Polysaccharide deacetylase family protein</fullName>
    </submittedName>
</protein>
<keyword evidence="4" id="KW-1185">Reference proteome</keyword>